<dbReference type="OrthoDB" id="1654962at2"/>
<dbReference type="Proteomes" id="UP000280696">
    <property type="component" value="Unassembled WGS sequence"/>
</dbReference>
<reference evidence="3 4" key="1">
    <citation type="submission" date="2018-09" db="EMBL/GenBank/DDBJ databases">
        <title>Murine metabolic-syndrome-specific gut microbial biobank.</title>
        <authorList>
            <person name="Liu C."/>
        </authorList>
    </citation>
    <scope>NUCLEOTIDE SEQUENCE [LARGE SCALE GENOMIC DNA]</scope>
    <source>
        <strain evidence="3 4">0.1xD8-82</strain>
    </source>
</reference>
<proteinExistence type="predicted"/>
<evidence type="ECO:0000259" key="2">
    <source>
        <dbReference type="Pfam" id="PF13349"/>
    </source>
</evidence>
<name>A0A3A9AP99_9FIRM</name>
<comment type="caution">
    <text evidence="3">The sequence shown here is derived from an EMBL/GenBank/DDBJ whole genome shotgun (WGS) entry which is preliminary data.</text>
</comment>
<dbReference type="InterPro" id="IPR025164">
    <property type="entry name" value="Toastrack_DUF4097"/>
</dbReference>
<feature type="domain" description="DUF4097" evidence="2">
    <location>
        <begin position="137"/>
        <end position="300"/>
    </location>
</feature>
<protein>
    <recommendedName>
        <fullName evidence="2">DUF4097 domain-containing protein</fullName>
    </recommendedName>
</protein>
<dbReference type="Pfam" id="PF13349">
    <property type="entry name" value="DUF4097"/>
    <property type="match status" value="1"/>
</dbReference>
<evidence type="ECO:0000256" key="1">
    <source>
        <dbReference type="SAM" id="Phobius"/>
    </source>
</evidence>
<evidence type="ECO:0000313" key="4">
    <source>
        <dbReference type="Proteomes" id="UP000280696"/>
    </source>
</evidence>
<keyword evidence="1" id="KW-0812">Transmembrane</keyword>
<keyword evidence="4" id="KW-1185">Reference proteome</keyword>
<keyword evidence="1" id="KW-1133">Transmembrane helix</keyword>
<evidence type="ECO:0000313" key="3">
    <source>
        <dbReference type="EMBL" id="RKI93222.1"/>
    </source>
</evidence>
<dbReference type="AlphaFoldDB" id="A0A3A9AP99"/>
<gene>
    <name evidence="3" type="ORF">D7V94_04400</name>
</gene>
<keyword evidence="1" id="KW-0472">Membrane</keyword>
<sequence length="322" mass="34593">MNKFVKVSLITAGVLMAAGIVFCFISAVIGGSSMMHLVKNGEYPDELHMVGDTLENITDRIAGISWHHNLGTNPTHLTVNGKRVKDKVWKEQIPVDNIKDLNLELGAGEFYIREKDVADGMVDIVVEGVGGCNYQVKDKTLHIEGFTGIKTLGIGINTYKNSIVLAFPAGSSFREADIEAGAGTMEIASLQADEISVMIGAGEIVMNQTSAKELSAEIGAGRLEAGAMDAREVSIQVGMGECIYEGTITDELNAECDMGNIELSLNGKESDYNYEVECSAGNIDINGTYISAFGAERSIQNGASRTFKLECNMGNITVLFKE</sequence>
<feature type="transmembrane region" description="Helical" evidence="1">
    <location>
        <begin position="7"/>
        <end position="29"/>
    </location>
</feature>
<accession>A0A3A9AP99</accession>
<dbReference type="RefSeq" id="WP_120467160.1">
    <property type="nucleotide sequence ID" value="NZ_RAYQ01000003.1"/>
</dbReference>
<dbReference type="Gene3D" id="2.160.20.120">
    <property type="match status" value="1"/>
</dbReference>
<organism evidence="3 4">
    <name type="scientific">Parablautia intestinalis</name>
    <dbReference type="NCBI Taxonomy" id="2320100"/>
    <lineage>
        <taxon>Bacteria</taxon>
        <taxon>Bacillati</taxon>
        <taxon>Bacillota</taxon>
        <taxon>Clostridia</taxon>
        <taxon>Lachnospirales</taxon>
        <taxon>Lachnospiraceae</taxon>
        <taxon>Parablautia</taxon>
    </lineage>
</organism>
<dbReference type="EMBL" id="RAYQ01000003">
    <property type="protein sequence ID" value="RKI93222.1"/>
    <property type="molecule type" value="Genomic_DNA"/>
</dbReference>